<sequence>MNQISSIGVNSKDFIHLLAARFYSQIVRPQFEYGLVINTFTSAQIIQLENTQKHCLRTIFGISSRSSINVVLYLVKLPTMKERINILQAQFLLCSLYLPDNTLLSHLLPHIKQHFDRPQWHKLPKQCYGSVVHG</sequence>
<keyword evidence="2" id="KW-1185">Reference proteome</keyword>
<proteinExistence type="predicted"/>
<gene>
    <name evidence="1" type="ORF">G6F64_012572</name>
</gene>
<comment type="caution">
    <text evidence="1">The sequence shown here is derived from an EMBL/GenBank/DDBJ whole genome shotgun (WGS) entry which is preliminary data.</text>
</comment>
<reference evidence="1" key="1">
    <citation type="journal article" date="2020" name="Microb. Genom.">
        <title>Genetic diversity of clinical and environmental Mucorales isolates obtained from an investigation of mucormycosis cases among solid organ transplant recipients.</title>
        <authorList>
            <person name="Nguyen M.H."/>
            <person name="Kaul D."/>
            <person name="Muto C."/>
            <person name="Cheng S.J."/>
            <person name="Richter R.A."/>
            <person name="Bruno V.M."/>
            <person name="Liu G."/>
            <person name="Beyhan S."/>
            <person name="Sundermann A.J."/>
            <person name="Mounaud S."/>
            <person name="Pasculle A.W."/>
            <person name="Nierman W.C."/>
            <person name="Driscoll E."/>
            <person name="Cumbie R."/>
            <person name="Clancy C.J."/>
            <person name="Dupont C.L."/>
        </authorList>
    </citation>
    <scope>NUCLEOTIDE SEQUENCE</scope>
    <source>
        <strain evidence="1">GL11</strain>
    </source>
</reference>
<dbReference type="OrthoDB" id="2205694at2759"/>
<name>A0A9P7BLD8_RHIOR</name>
<dbReference type="EMBL" id="JAANQT010003978">
    <property type="protein sequence ID" value="KAG1300573.1"/>
    <property type="molecule type" value="Genomic_DNA"/>
</dbReference>
<dbReference type="Proteomes" id="UP000716291">
    <property type="component" value="Unassembled WGS sequence"/>
</dbReference>
<dbReference type="AlphaFoldDB" id="A0A9P7BLD8"/>
<protein>
    <submittedName>
        <fullName evidence="1">Uncharacterized protein</fullName>
    </submittedName>
</protein>
<evidence type="ECO:0000313" key="1">
    <source>
        <dbReference type="EMBL" id="KAG1300573.1"/>
    </source>
</evidence>
<evidence type="ECO:0000313" key="2">
    <source>
        <dbReference type="Proteomes" id="UP000716291"/>
    </source>
</evidence>
<accession>A0A9P7BLD8</accession>
<organism evidence="1 2">
    <name type="scientific">Rhizopus oryzae</name>
    <name type="common">Mucormycosis agent</name>
    <name type="synonym">Rhizopus arrhizus var. delemar</name>
    <dbReference type="NCBI Taxonomy" id="64495"/>
    <lineage>
        <taxon>Eukaryota</taxon>
        <taxon>Fungi</taxon>
        <taxon>Fungi incertae sedis</taxon>
        <taxon>Mucoromycota</taxon>
        <taxon>Mucoromycotina</taxon>
        <taxon>Mucoromycetes</taxon>
        <taxon>Mucorales</taxon>
        <taxon>Mucorineae</taxon>
        <taxon>Rhizopodaceae</taxon>
        <taxon>Rhizopus</taxon>
    </lineage>
</organism>